<evidence type="ECO:0000313" key="2">
    <source>
        <dbReference type="EMBL" id="BAO83562.1"/>
    </source>
</evidence>
<evidence type="ECO:0000313" key="3">
    <source>
        <dbReference type="Proteomes" id="UP000066014"/>
    </source>
</evidence>
<reference evidence="2 3" key="1">
    <citation type="journal article" date="2014" name="Nat. Commun.">
        <title>Physiological and genomic features of highly alkaliphilic hydrogen-utilizing Betaproteobacteria from a continental serpentinizing site.</title>
        <authorList>
            <person name="Suzuki S."/>
            <person name="Kuenen J.G."/>
            <person name="Schipper K."/>
            <person name="van der Velde S."/>
            <person name="Ishii S."/>
            <person name="Wu A."/>
            <person name="Sorokin D.Y."/>
            <person name="Tenney A."/>
            <person name="Meng X.Y."/>
            <person name="Morrill P.L."/>
            <person name="Kamagata Y."/>
            <person name="Muyzer G."/>
            <person name="Nealson K.H."/>
        </authorList>
    </citation>
    <scope>NUCLEOTIDE SEQUENCE [LARGE SCALE GENOMIC DNA]</scope>
    <source>
        <strain evidence="2 3">B1</strain>
    </source>
</reference>
<name>A0A060NP61_9BURK</name>
<organism evidence="2 3">
    <name type="scientific">Serpentinimonas maccroryi</name>
    <dbReference type="NCBI Taxonomy" id="1458426"/>
    <lineage>
        <taxon>Bacteria</taxon>
        <taxon>Pseudomonadati</taxon>
        <taxon>Pseudomonadota</taxon>
        <taxon>Betaproteobacteria</taxon>
        <taxon>Burkholderiales</taxon>
        <taxon>Comamonadaceae</taxon>
        <taxon>Serpentinimonas</taxon>
    </lineage>
</organism>
<dbReference type="HOGENOM" id="CLU_2521855_0_0_4"/>
<proteinExistence type="predicted"/>
<gene>
    <name evidence="2" type="ORF">SMCB_1334</name>
</gene>
<dbReference type="AlphaFoldDB" id="A0A060NP61"/>
<dbReference type="KEGG" id="cbab:SMCB_1334"/>
<protein>
    <submittedName>
        <fullName evidence="2">Spore coat protein</fullName>
    </submittedName>
</protein>
<keyword evidence="2" id="KW-0167">Capsid protein</keyword>
<evidence type="ECO:0000256" key="1">
    <source>
        <dbReference type="SAM" id="MobiDB-lite"/>
    </source>
</evidence>
<dbReference type="EMBL" id="AP014569">
    <property type="protein sequence ID" value="BAO83562.1"/>
    <property type="molecule type" value="Genomic_DNA"/>
</dbReference>
<dbReference type="Proteomes" id="UP000066014">
    <property type="component" value="Chromosome"/>
</dbReference>
<sequence>MKLATSKRACTQTCGKDLRSGCTIQLVSAITNGPGCCTMRMRRVFIQARSKAAATRKKNSVSSKKSKADMVSAALKGPEADPEA</sequence>
<keyword evidence="3" id="KW-1185">Reference proteome</keyword>
<keyword evidence="2" id="KW-0946">Virion</keyword>
<feature type="region of interest" description="Disordered" evidence="1">
    <location>
        <begin position="53"/>
        <end position="84"/>
    </location>
</feature>
<accession>A0A060NP61</accession>